<dbReference type="InterPro" id="IPR044925">
    <property type="entry name" value="His-Me_finger_sf"/>
</dbReference>
<evidence type="ECO:0000256" key="1">
    <source>
        <dbReference type="SAM" id="MobiDB-lite"/>
    </source>
</evidence>
<dbReference type="AlphaFoldDB" id="A0A8J7NQI3"/>
<dbReference type="Proteomes" id="UP000736164">
    <property type="component" value="Unassembled WGS sequence"/>
</dbReference>
<sequence length="547" mass="63076">MSPSSLLLALVCLCARPDRAGSMVDPGFSNCKEFFYRETTPKWFTSDTDRDICQNYYNIYFATKYDTGSRIPLWSAYRLDTKSCRTQPTRRQTWFVEPQVFSLDKVPQMTTEARSGLSIADLKSTQAINEDYQDTSYDRGHLNPFLFQCDQGRTATFTLTNAAPMDPCFIRVRWYKLEKALKDQLQKECNDIEGDSYLITGTVPSQNRKIPDQAEDEEGDRTRDYDRVSVPSHVWTAVCCDHAEQNRTFSFAFLGENQEESQLETLSVAELNGRLRDLYGKYETIQLFADECCGDSKNRDRILSLIKAAVIDSFKAQITDDYSLMVPESKRAKLDKDTQEIMQSEHLKKQNLLLRSEGYDHHFESLAEWFNTMSPLYREDKLACVLTAPSAVYREVAQSDGGGATCSLTRDIQGTSKTITASGYLCTASDQCGYKDYSYSWCYTTTDEKNYEYCCVSECSLKDSYYQCWNGYGDVPCSPQYSTVTVNRTPCRPDQQCAKYGKDYYWCYTDYSNNWEYCCSPTHYCDDHGYGYRWCYTDDPHSNWKYC</sequence>
<dbReference type="InterPro" id="IPR020821">
    <property type="entry name" value="ENPP1-3/EXOG-like_nuc-like"/>
</dbReference>
<dbReference type="Gene3D" id="3.40.570.10">
    <property type="entry name" value="Extracellular Endonuclease, subunit A"/>
    <property type="match status" value="1"/>
</dbReference>
<dbReference type="EMBL" id="JAAWVO010030990">
    <property type="protein sequence ID" value="MBN3316738.1"/>
    <property type="molecule type" value="Genomic_DNA"/>
</dbReference>
<dbReference type="InterPro" id="IPR001604">
    <property type="entry name" value="Endo_G_ENPP1-like_dom"/>
</dbReference>
<keyword evidence="6" id="KW-1185">Reference proteome</keyword>
<feature type="signal peptide" evidence="2">
    <location>
        <begin position="1"/>
        <end position="22"/>
    </location>
</feature>
<evidence type="ECO:0000313" key="5">
    <source>
        <dbReference type="EMBL" id="MBN3316738.1"/>
    </source>
</evidence>
<dbReference type="InterPro" id="IPR039015">
    <property type="entry name" value="ENDOD1"/>
</dbReference>
<name>A0A8J7NQI3_ATRSP</name>
<gene>
    <name evidence="5" type="primary">Endod1_12</name>
    <name evidence="5" type="ORF">GTO95_0011508</name>
</gene>
<reference evidence="5" key="1">
    <citation type="journal article" date="2021" name="Cell">
        <title>Tracing the genetic footprints of vertebrate landing in non-teleost ray-finned fishes.</title>
        <authorList>
            <person name="Bi X."/>
            <person name="Wang K."/>
            <person name="Yang L."/>
            <person name="Pan H."/>
            <person name="Jiang H."/>
            <person name="Wei Q."/>
            <person name="Fang M."/>
            <person name="Yu H."/>
            <person name="Zhu C."/>
            <person name="Cai Y."/>
            <person name="He Y."/>
            <person name="Gan X."/>
            <person name="Zeng H."/>
            <person name="Yu D."/>
            <person name="Zhu Y."/>
            <person name="Jiang H."/>
            <person name="Qiu Q."/>
            <person name="Yang H."/>
            <person name="Zhang Y.E."/>
            <person name="Wang W."/>
            <person name="Zhu M."/>
            <person name="He S."/>
            <person name="Zhang G."/>
        </authorList>
    </citation>
    <scope>NUCLEOTIDE SEQUENCE</scope>
    <source>
        <strain evidence="5">Allg_001</strain>
    </source>
</reference>
<dbReference type="SUPFAM" id="SSF54060">
    <property type="entry name" value="His-Me finger endonucleases"/>
    <property type="match status" value="1"/>
</dbReference>
<dbReference type="GO" id="GO:0046872">
    <property type="term" value="F:metal ion binding"/>
    <property type="evidence" value="ECO:0007669"/>
    <property type="project" value="InterPro"/>
</dbReference>
<feature type="region of interest" description="Disordered" evidence="1">
    <location>
        <begin position="203"/>
        <end position="224"/>
    </location>
</feature>
<protein>
    <submittedName>
        <fullName evidence="5">ENDD1 protein</fullName>
    </submittedName>
</protein>
<dbReference type="GO" id="GO:0016787">
    <property type="term" value="F:hydrolase activity"/>
    <property type="evidence" value="ECO:0007669"/>
    <property type="project" value="InterPro"/>
</dbReference>
<organism evidence="5 6">
    <name type="scientific">Atractosteus spatula</name>
    <name type="common">Alligator gar</name>
    <name type="synonym">Lepisosteus spatula</name>
    <dbReference type="NCBI Taxonomy" id="7917"/>
    <lineage>
        <taxon>Eukaryota</taxon>
        <taxon>Metazoa</taxon>
        <taxon>Chordata</taxon>
        <taxon>Craniata</taxon>
        <taxon>Vertebrata</taxon>
        <taxon>Euteleostomi</taxon>
        <taxon>Actinopterygii</taxon>
        <taxon>Neopterygii</taxon>
        <taxon>Holostei</taxon>
        <taxon>Semionotiformes</taxon>
        <taxon>Lepisosteidae</taxon>
        <taxon>Atractosteus</taxon>
    </lineage>
</organism>
<comment type="caution">
    <text evidence="5">The sequence shown here is derived from an EMBL/GenBank/DDBJ whole genome shotgun (WGS) entry which is preliminary data.</text>
</comment>
<feature type="domain" description="DNA/RNA non-specific endonuclease/pyrophosphatase/phosphodiesterase" evidence="4">
    <location>
        <begin position="57"/>
        <end position="288"/>
    </location>
</feature>
<dbReference type="PANTHER" id="PTHR21472:SF30">
    <property type="entry name" value="ENDONUCLEASE DOMAIN-CONTAINING 1 PROTEIN-RELATED"/>
    <property type="match status" value="1"/>
</dbReference>
<proteinExistence type="predicted"/>
<evidence type="ECO:0000259" key="3">
    <source>
        <dbReference type="SMART" id="SM00477"/>
    </source>
</evidence>
<feature type="chain" id="PRO_5035325630" evidence="2">
    <location>
        <begin position="23"/>
        <end position="547"/>
    </location>
</feature>
<accession>A0A8J7NQI3</accession>
<dbReference type="SMART" id="SM00892">
    <property type="entry name" value="Endonuclease_NS"/>
    <property type="match status" value="1"/>
</dbReference>
<dbReference type="SMART" id="SM00477">
    <property type="entry name" value="NUC"/>
    <property type="match status" value="1"/>
</dbReference>
<evidence type="ECO:0000259" key="4">
    <source>
        <dbReference type="SMART" id="SM00892"/>
    </source>
</evidence>
<feature type="domain" description="ENPP1-3/EXOG-like endonuclease/phosphodiesterase" evidence="3">
    <location>
        <begin position="58"/>
        <end position="277"/>
    </location>
</feature>
<keyword evidence="2" id="KW-0732">Signal</keyword>
<feature type="non-terminal residue" evidence="5">
    <location>
        <position position="1"/>
    </location>
</feature>
<dbReference type="Pfam" id="PF01223">
    <property type="entry name" value="Endonuclease_NS"/>
    <property type="match status" value="1"/>
</dbReference>
<dbReference type="InterPro" id="IPR044929">
    <property type="entry name" value="DNA/RNA_non-sp_Endonuclease_sf"/>
</dbReference>
<feature type="non-terminal residue" evidence="5">
    <location>
        <position position="547"/>
    </location>
</feature>
<dbReference type="PANTHER" id="PTHR21472">
    <property type="entry name" value="ENDONUCLEASE DOMAIN-CONTAINING 1 PROTEIN ENDOD1"/>
    <property type="match status" value="1"/>
</dbReference>
<evidence type="ECO:0000313" key="6">
    <source>
        <dbReference type="Proteomes" id="UP000736164"/>
    </source>
</evidence>
<dbReference type="GO" id="GO:0003676">
    <property type="term" value="F:nucleic acid binding"/>
    <property type="evidence" value="ECO:0007669"/>
    <property type="project" value="InterPro"/>
</dbReference>
<evidence type="ECO:0000256" key="2">
    <source>
        <dbReference type="SAM" id="SignalP"/>
    </source>
</evidence>